<protein>
    <recommendedName>
        <fullName evidence="5">DUF4351 domain-containing protein</fullName>
    </recommendedName>
</protein>
<dbReference type="InterPro" id="IPR006842">
    <property type="entry name" value="Transposase_31"/>
</dbReference>
<dbReference type="OrthoDB" id="1730086at2"/>
<dbReference type="PANTHER" id="PTHR34613:SF1">
    <property type="entry name" value="SLL6017 PROTEIN"/>
    <property type="match status" value="1"/>
</dbReference>
<keyword evidence="4" id="KW-1185">Reference proteome</keyword>
<dbReference type="PANTHER" id="PTHR34613">
    <property type="entry name" value="SLL0800 PROTEIN"/>
    <property type="match status" value="1"/>
</dbReference>
<accession>A0A1M6I080</accession>
<dbReference type="EMBL" id="FQZM01000026">
    <property type="protein sequence ID" value="SHJ27815.1"/>
    <property type="molecule type" value="Genomic_DNA"/>
</dbReference>
<name>A0A1M6I080_9FIRM</name>
<evidence type="ECO:0000313" key="4">
    <source>
        <dbReference type="Proteomes" id="UP000184529"/>
    </source>
</evidence>
<dbReference type="Proteomes" id="UP000184529">
    <property type="component" value="Unassembled WGS sequence"/>
</dbReference>
<feature type="domain" description="Transposase (putative) YhgA-like" evidence="1">
    <location>
        <begin position="47"/>
        <end position="152"/>
    </location>
</feature>
<evidence type="ECO:0000313" key="3">
    <source>
        <dbReference type="EMBL" id="SHJ27815.1"/>
    </source>
</evidence>
<feature type="domain" description="DUF4351" evidence="2">
    <location>
        <begin position="257"/>
        <end position="314"/>
    </location>
</feature>
<dbReference type="AlphaFoldDB" id="A0A1M6I080"/>
<sequence>MTENLPRDRYDTTIKELFGDGEEELISFFGHLKTKVIQHLNIEFARVEKKRSDLILECRTELGPAAVHLEFQSTNDSDIPFRMLRYATELQHKYRLPVYQILIYFGEREMTMADGLVYSFGPQNHLDYRYRAVDLGSITREEIKKTNNYTLYALLPLADRPRRRQHPEAFLRECVLDILQAPVTTEEKRKTLLRAEIFAGLYLEEKIIEQIFQEVETMLNIEESAGYQRIFKKGVEKGIQQGIEIGIEKGIEKGMKKGRQETLRESVLKLLHKKFKKIPRPYVDKIKTLDEYALGLILDNIFEINTLADLEDYLP</sequence>
<evidence type="ECO:0000259" key="1">
    <source>
        <dbReference type="Pfam" id="PF04754"/>
    </source>
</evidence>
<dbReference type="Pfam" id="PF04754">
    <property type="entry name" value="Transposase_31"/>
    <property type="match status" value="1"/>
</dbReference>
<proteinExistence type="predicted"/>
<reference evidence="4" key="1">
    <citation type="submission" date="2016-11" db="EMBL/GenBank/DDBJ databases">
        <authorList>
            <person name="Varghese N."/>
            <person name="Submissions S."/>
        </authorList>
    </citation>
    <scope>NUCLEOTIDE SEQUENCE [LARGE SCALE GENOMIC DNA]</scope>
    <source>
        <strain evidence="4">DSM 16057</strain>
    </source>
</reference>
<dbReference type="STRING" id="1121432.SAMN02745219_02160"/>
<gene>
    <name evidence="3" type="ORF">SAMN02745219_02160</name>
</gene>
<evidence type="ECO:0008006" key="5">
    <source>
        <dbReference type="Google" id="ProtNLM"/>
    </source>
</evidence>
<evidence type="ECO:0000259" key="2">
    <source>
        <dbReference type="Pfam" id="PF14261"/>
    </source>
</evidence>
<dbReference type="Pfam" id="PF14261">
    <property type="entry name" value="DUF4351"/>
    <property type="match status" value="1"/>
</dbReference>
<dbReference type="InterPro" id="IPR025587">
    <property type="entry name" value="DUF4351"/>
</dbReference>
<organism evidence="3 4">
    <name type="scientific">Desulfofundulus thermosubterraneus DSM 16057</name>
    <dbReference type="NCBI Taxonomy" id="1121432"/>
    <lineage>
        <taxon>Bacteria</taxon>
        <taxon>Bacillati</taxon>
        <taxon>Bacillota</taxon>
        <taxon>Clostridia</taxon>
        <taxon>Eubacteriales</taxon>
        <taxon>Peptococcaceae</taxon>
        <taxon>Desulfofundulus</taxon>
    </lineage>
</organism>
<dbReference type="RefSeq" id="WP_072869562.1">
    <property type="nucleotide sequence ID" value="NZ_FQZM01000026.1"/>
</dbReference>